<name>A0A542XBB4_9MICO</name>
<evidence type="ECO:0000313" key="1">
    <source>
        <dbReference type="EMBL" id="TQL33127.1"/>
    </source>
</evidence>
<protein>
    <submittedName>
        <fullName evidence="1">Uncharacterized protein</fullName>
    </submittedName>
</protein>
<dbReference type="AlphaFoldDB" id="A0A542XBB4"/>
<evidence type="ECO:0000313" key="2">
    <source>
        <dbReference type="Proteomes" id="UP000318336"/>
    </source>
</evidence>
<accession>A0A542XBB4</accession>
<reference evidence="1 2" key="1">
    <citation type="submission" date="2019-06" db="EMBL/GenBank/DDBJ databases">
        <title>Sequencing the genomes of 1000 actinobacteria strains.</title>
        <authorList>
            <person name="Klenk H.-P."/>
        </authorList>
    </citation>
    <scope>NUCLEOTIDE SEQUENCE [LARGE SCALE GENOMIC DNA]</scope>
    <source>
        <strain evidence="1 2">DSM 24617</strain>
    </source>
</reference>
<dbReference type="EMBL" id="VFOK01000001">
    <property type="protein sequence ID" value="TQL33127.1"/>
    <property type="molecule type" value="Genomic_DNA"/>
</dbReference>
<comment type="caution">
    <text evidence="1">The sequence shown here is derived from an EMBL/GenBank/DDBJ whole genome shotgun (WGS) entry which is preliminary data.</text>
</comment>
<organism evidence="1 2">
    <name type="scientific">Barrientosiimonas humi</name>
    <dbReference type="NCBI Taxonomy" id="999931"/>
    <lineage>
        <taxon>Bacteria</taxon>
        <taxon>Bacillati</taxon>
        <taxon>Actinomycetota</taxon>
        <taxon>Actinomycetes</taxon>
        <taxon>Micrococcales</taxon>
        <taxon>Dermacoccaceae</taxon>
        <taxon>Barrientosiimonas</taxon>
    </lineage>
</organism>
<proteinExistence type="predicted"/>
<sequence>MDNFRGELAIRARVVAMDTNRDPIPTTPIRTHHDLLTLWEAIVGEPGFGRRTLWLSFLDDDHRPMKMILPFDDMPESVDTTGVGRLFDCVKEARVAGTIPYASVVVMFSRPGSGRIREGDRAWARALHELLADQTPRWPVHLATDDGVVVLAPDDLVVGA</sequence>
<keyword evidence="2" id="KW-1185">Reference proteome</keyword>
<gene>
    <name evidence="1" type="ORF">FB554_1262</name>
</gene>
<dbReference type="Proteomes" id="UP000318336">
    <property type="component" value="Unassembled WGS sequence"/>
</dbReference>